<dbReference type="GO" id="GO:0050904">
    <property type="term" value="P:diapedesis"/>
    <property type="evidence" value="ECO:0007669"/>
    <property type="project" value="Ensembl"/>
</dbReference>
<dbReference type="SUPFAM" id="SSF48726">
    <property type="entry name" value="Immunoglobulin"/>
    <property type="match status" value="5"/>
</dbReference>
<evidence type="ECO:0000256" key="15">
    <source>
        <dbReference type="ARBA" id="ARBA00023319"/>
    </source>
</evidence>
<dbReference type="Ensembl" id="ENSMICT00000054750.2">
    <property type="protein sequence ID" value="ENSMICP00000037851.2"/>
    <property type="gene ID" value="ENSMICG00000032975.2"/>
</dbReference>
<dbReference type="GO" id="GO:0072672">
    <property type="term" value="P:neutrophil extravasation"/>
    <property type="evidence" value="ECO:0007669"/>
    <property type="project" value="Ensembl"/>
</dbReference>
<dbReference type="GO" id="GO:0007159">
    <property type="term" value="P:leukocyte cell-cell adhesion"/>
    <property type="evidence" value="ECO:0007669"/>
    <property type="project" value="Ensembl"/>
</dbReference>
<dbReference type="GO" id="GO:0032991">
    <property type="term" value="C:protein-containing complex"/>
    <property type="evidence" value="ECO:0007669"/>
    <property type="project" value="Ensembl"/>
</dbReference>
<dbReference type="GO" id="GO:0009897">
    <property type="term" value="C:external side of plasma membrane"/>
    <property type="evidence" value="ECO:0007669"/>
    <property type="project" value="Ensembl"/>
</dbReference>
<keyword evidence="12 17" id="KW-0472">Membrane</keyword>
<dbReference type="InterPro" id="IPR050488">
    <property type="entry name" value="Ig_Fc_receptor"/>
</dbReference>
<evidence type="ECO:0000256" key="17">
    <source>
        <dbReference type="SAM" id="Phobius"/>
    </source>
</evidence>
<keyword evidence="15" id="KW-0393">Immunoglobulin domain</keyword>
<dbReference type="GO" id="GO:0043410">
    <property type="term" value="P:positive regulation of MAPK cascade"/>
    <property type="evidence" value="ECO:0007669"/>
    <property type="project" value="Ensembl"/>
</dbReference>
<keyword evidence="21" id="KW-1185">Reference proteome</keyword>
<dbReference type="InterPro" id="IPR003599">
    <property type="entry name" value="Ig_sub"/>
</dbReference>
<dbReference type="GO" id="GO:0004888">
    <property type="term" value="F:transmembrane signaling receptor activity"/>
    <property type="evidence" value="ECO:0007669"/>
    <property type="project" value="TreeGrafter"/>
</dbReference>
<keyword evidence="13" id="KW-1015">Disulfide bond</keyword>
<dbReference type="GO" id="GO:0001525">
    <property type="term" value="P:angiogenesis"/>
    <property type="evidence" value="ECO:0007669"/>
    <property type="project" value="Ensembl"/>
</dbReference>
<dbReference type="Pfam" id="PF13895">
    <property type="entry name" value="Ig_2"/>
    <property type="match status" value="3"/>
</dbReference>
<feature type="domain" description="Ig-like" evidence="19">
    <location>
        <begin position="236"/>
        <end position="315"/>
    </location>
</feature>
<dbReference type="GO" id="GO:0071260">
    <property type="term" value="P:cellular response to mechanical stimulus"/>
    <property type="evidence" value="ECO:0007669"/>
    <property type="project" value="Ensembl"/>
</dbReference>
<dbReference type="GeneTree" id="ENSGT01140000282577"/>
<feature type="chain" id="PRO_5034345977" description="Platelet endothelial cell adhesion molecule" evidence="18">
    <location>
        <begin position="28"/>
        <end position="784"/>
    </location>
</feature>
<dbReference type="Pfam" id="PF17736">
    <property type="entry name" value="Ig_C17orf99"/>
    <property type="match status" value="1"/>
</dbReference>
<dbReference type="GO" id="GO:0007166">
    <property type="term" value="P:cell surface receptor signaling pathway"/>
    <property type="evidence" value="ECO:0007669"/>
    <property type="project" value="Ensembl"/>
</dbReference>
<dbReference type="GO" id="GO:0006955">
    <property type="term" value="P:immune response"/>
    <property type="evidence" value="ECO:0007669"/>
    <property type="project" value="TreeGrafter"/>
</dbReference>
<dbReference type="GO" id="GO:0005829">
    <property type="term" value="C:cytosol"/>
    <property type="evidence" value="ECO:0007669"/>
    <property type="project" value="Ensembl"/>
</dbReference>
<evidence type="ECO:0000313" key="21">
    <source>
        <dbReference type="Proteomes" id="UP000694394"/>
    </source>
</evidence>
<dbReference type="GO" id="GO:0042060">
    <property type="term" value="P:wound healing"/>
    <property type="evidence" value="ECO:0007669"/>
    <property type="project" value="Ensembl"/>
</dbReference>
<dbReference type="AlphaFoldDB" id="A0A8C5XMS1"/>
<proteinExistence type="predicted"/>
<feature type="domain" description="Ig-like" evidence="19">
    <location>
        <begin position="35"/>
        <end position="126"/>
    </location>
</feature>
<evidence type="ECO:0000256" key="13">
    <source>
        <dbReference type="ARBA" id="ARBA00023157"/>
    </source>
</evidence>
<dbReference type="GO" id="GO:0150107">
    <property type="term" value="P:positive regulation of protein localization to cell-cell junction"/>
    <property type="evidence" value="ECO:0007669"/>
    <property type="project" value="Ensembl"/>
</dbReference>
<dbReference type="GO" id="GO:0001886">
    <property type="term" value="P:endothelial cell morphogenesis"/>
    <property type="evidence" value="ECO:0007669"/>
    <property type="project" value="Ensembl"/>
</dbReference>
<keyword evidence="5" id="KW-0597">Phosphoprotein</keyword>
<evidence type="ECO:0000256" key="10">
    <source>
        <dbReference type="ARBA" id="ARBA00022949"/>
    </source>
</evidence>
<dbReference type="Gene3D" id="2.60.40.10">
    <property type="entry name" value="Immunoglobulins"/>
    <property type="match status" value="4"/>
</dbReference>
<evidence type="ECO:0000256" key="8">
    <source>
        <dbReference type="ARBA" id="ARBA00022737"/>
    </source>
</evidence>
<keyword evidence="10" id="KW-0965">Cell junction</keyword>
<sequence length="784" mass="87027">MPPGWARGGKMQLGVLLTLLLCSSLEGQENSFTINSIHMSSLPDWTVPNGQNLTLQCVVDVSTTSHVTPQQLVLFYKDDVLFYNVSSTESTESFFIPQARVYDSGTYKCTVVLNNKEKTSQEYQVSVKGVPNPRVTLDKREAIEGGFVMVNCSVLEEKGPIHFTIEKLELDTKIVKHRREKTSRDQNFVMLEFPVEEQDHVLIFRCQARIISGIHMEISESTRSELVTVRESFSVPKFHVIPTGMITEGDQLHIKCTIQVTPLAQEFPEIIIQKDKVIVAHSKHSEEATYSVMAMVEHNGNYTCKVESSRISKVSSIVVNITELFPKPTLEFSSSRLDQGESLNLSCSIPGAPAANFTLQKEDMIVSQAQNFTKIASEWDSGAYTCTAAIGKVVKKSNTVQISVCEMLSEPRISHDAQSEVIKGQTIEVSCQSINGTWPIAYQLLKANRVLEGCTKNSNDPAVFKDKPTKDVEYQCVADNCHSHAKMFSEVLRVKVIAPVSEVKLSILLSEAVESGKEIVLRCSVKEGSGPITYRFYREKENKFFHQVISNDTQVFWSKPQASKEQEGQYYCTAFNRATVAGSTPHSNLLPVRVFLSPWKKGLIAAIAIGVIIATLVIGAKCYFLRKAKAKQMPVEMSRPAVPLLNSNNEKVSDPNVEANSHYGYDDVGNHAMKPINDNKEPLNLDVEYTEVEVSSAEPHRDFVENRYSVSTHCMCNIFESAPLNSGVFSDSPGVCTPTNSPPVLHANLVCVRSGVLGSSDEPGPVQISNILFCCFRHYISAHM</sequence>
<dbReference type="GO" id="GO:0006909">
    <property type="term" value="P:phagocytosis"/>
    <property type="evidence" value="ECO:0007669"/>
    <property type="project" value="Ensembl"/>
</dbReference>
<keyword evidence="11 17" id="KW-1133">Transmembrane helix</keyword>
<dbReference type="GO" id="GO:0090673">
    <property type="term" value="P:endothelial cell-matrix adhesion"/>
    <property type="evidence" value="ECO:0007669"/>
    <property type="project" value="Ensembl"/>
</dbReference>
<dbReference type="GO" id="GO:0042311">
    <property type="term" value="P:vasodilation"/>
    <property type="evidence" value="ECO:0007669"/>
    <property type="project" value="Ensembl"/>
</dbReference>
<evidence type="ECO:0000256" key="14">
    <source>
        <dbReference type="ARBA" id="ARBA00023180"/>
    </source>
</evidence>
<dbReference type="InterPro" id="IPR040878">
    <property type="entry name" value="IL-40-like_Ig"/>
</dbReference>
<evidence type="ECO:0000256" key="9">
    <source>
        <dbReference type="ARBA" id="ARBA00022889"/>
    </source>
</evidence>
<keyword evidence="8" id="KW-0677">Repeat</keyword>
<evidence type="ECO:0000256" key="1">
    <source>
        <dbReference type="ARBA" id="ARBA00004251"/>
    </source>
</evidence>
<feature type="signal peptide" evidence="18">
    <location>
        <begin position="1"/>
        <end position="27"/>
    </location>
</feature>
<dbReference type="GO" id="GO:0051897">
    <property type="term" value="P:positive regulation of phosphatidylinositol 3-kinase/protein kinase B signal transduction"/>
    <property type="evidence" value="ECO:0007669"/>
    <property type="project" value="Ensembl"/>
</dbReference>
<dbReference type="PROSITE" id="PS50835">
    <property type="entry name" value="IG_LIKE"/>
    <property type="match status" value="4"/>
</dbReference>
<dbReference type="SMART" id="SM00409">
    <property type="entry name" value="IG"/>
    <property type="match status" value="4"/>
</dbReference>
<dbReference type="GO" id="GO:0044291">
    <property type="term" value="C:cell-cell contact zone"/>
    <property type="evidence" value="ECO:0007669"/>
    <property type="project" value="Ensembl"/>
</dbReference>
<dbReference type="GO" id="GO:0030335">
    <property type="term" value="P:positive regulation of cell migration"/>
    <property type="evidence" value="ECO:0007669"/>
    <property type="project" value="Ensembl"/>
</dbReference>
<keyword evidence="4" id="KW-1003">Cell membrane</keyword>
<evidence type="ECO:0000256" key="18">
    <source>
        <dbReference type="SAM" id="SignalP"/>
    </source>
</evidence>
<dbReference type="GO" id="GO:0005615">
    <property type="term" value="C:extracellular space"/>
    <property type="evidence" value="ECO:0007669"/>
    <property type="project" value="Ensembl"/>
</dbReference>
<evidence type="ECO:0000256" key="2">
    <source>
        <dbReference type="ARBA" id="ARBA00004282"/>
    </source>
</evidence>
<evidence type="ECO:0000256" key="7">
    <source>
        <dbReference type="ARBA" id="ARBA00022729"/>
    </source>
</evidence>
<dbReference type="InterPro" id="IPR003598">
    <property type="entry name" value="Ig_sub2"/>
</dbReference>
<name>A0A8C5XMS1_MICMU</name>
<dbReference type="Proteomes" id="UP000694394">
    <property type="component" value="Chromosome 16"/>
</dbReference>
<dbReference type="GO" id="GO:0050982">
    <property type="term" value="P:detection of mechanical stimulus"/>
    <property type="evidence" value="ECO:0007669"/>
    <property type="project" value="Ensembl"/>
</dbReference>
<evidence type="ECO:0000256" key="6">
    <source>
        <dbReference type="ARBA" id="ARBA00022692"/>
    </source>
</evidence>
<dbReference type="SMART" id="SM00408">
    <property type="entry name" value="IGc2"/>
    <property type="match status" value="3"/>
</dbReference>
<dbReference type="GO" id="GO:0061028">
    <property type="term" value="P:establishment of endothelial barrier"/>
    <property type="evidence" value="ECO:0007669"/>
    <property type="project" value="Ensembl"/>
</dbReference>
<dbReference type="GO" id="GO:0007266">
    <property type="term" value="P:Rho protein signal transduction"/>
    <property type="evidence" value="ECO:0007669"/>
    <property type="project" value="Ensembl"/>
</dbReference>
<reference evidence="20" key="1">
    <citation type="submission" date="2016-12" db="EMBL/GenBank/DDBJ databases">
        <title>Mouse lemur reference genome and diversity panel.</title>
        <authorList>
            <person name="Harris R."/>
            <person name="Larsen P."/>
            <person name="Liu Y."/>
            <person name="Hughes D.S."/>
            <person name="Murali S."/>
            <person name="Raveendran M."/>
            <person name="Korchina V."/>
            <person name="Wang M."/>
            <person name="Jhangiani S."/>
            <person name="Bandaranaike D."/>
            <person name="Bellair M."/>
            <person name="Blankenburg K."/>
            <person name="Chao H."/>
            <person name="Dahdouli M."/>
            <person name="Dinh H."/>
            <person name="Doddapaneni H."/>
            <person name="English A."/>
            <person name="Firestine M."/>
            <person name="Gnanaolivu R."/>
            <person name="Gross S."/>
            <person name="Hernandez B."/>
            <person name="Javaid M."/>
            <person name="Jayaseelan J."/>
            <person name="Jones J."/>
            <person name="Khan Z."/>
            <person name="Kovar C."/>
            <person name="Kurapati P."/>
            <person name="Le B."/>
            <person name="Lee S."/>
            <person name="Li M."/>
            <person name="Mathew T."/>
            <person name="Narasimhan A."/>
            <person name="Ngo D."/>
            <person name="Nguyen L."/>
            <person name="Okwuonu G."/>
            <person name="Ongeri F."/>
            <person name="Osuji N."/>
            <person name="Pu L.-L."/>
            <person name="Puazo M."/>
            <person name="Quiroz J."/>
            <person name="Raj R."/>
            <person name="Rajbhandari K."/>
            <person name="Reid J.G."/>
            <person name="Santibanez J."/>
            <person name="Sexton D."/>
            <person name="Skinner E."/>
            <person name="Vee V."/>
            <person name="Weissenberger G."/>
            <person name="Wu Y."/>
            <person name="Xin Y."/>
            <person name="Han Y."/>
            <person name="Campbell C."/>
            <person name="Brown A."/>
            <person name="Sullivan B."/>
            <person name="Shelton J."/>
            <person name="Brown S."/>
            <person name="Dudchenko O."/>
            <person name="Machol I."/>
            <person name="Durand N."/>
            <person name="Shamim M."/>
            <person name="Lieberman A."/>
            <person name="Muzny D.M."/>
            <person name="Richards S."/>
            <person name="Yoder A."/>
            <person name="Worley K.C."/>
            <person name="Rogers J."/>
            <person name="Gibbs R.A."/>
        </authorList>
    </citation>
    <scope>NUCLEOTIDE SEQUENCE [LARGE SCALE GENOMIC DNA]</scope>
</reference>
<dbReference type="PANTHER" id="PTHR11481:SF5">
    <property type="entry name" value="PLATELET ENDOTHELIAL CELL ADHESION MOLECULE"/>
    <property type="match status" value="1"/>
</dbReference>
<reference evidence="20" key="2">
    <citation type="submission" date="2025-08" db="UniProtKB">
        <authorList>
            <consortium name="Ensembl"/>
        </authorList>
    </citation>
    <scope>IDENTIFICATION</scope>
</reference>
<keyword evidence="9" id="KW-0130">Cell adhesion</keyword>
<evidence type="ECO:0000256" key="16">
    <source>
        <dbReference type="ARBA" id="ARBA00049765"/>
    </source>
</evidence>
<organism evidence="20 21">
    <name type="scientific">Microcebus murinus</name>
    <name type="common">Gray mouse lemur</name>
    <name type="synonym">Lemur murinus</name>
    <dbReference type="NCBI Taxonomy" id="30608"/>
    <lineage>
        <taxon>Eukaryota</taxon>
        <taxon>Metazoa</taxon>
        <taxon>Chordata</taxon>
        <taxon>Craniata</taxon>
        <taxon>Vertebrata</taxon>
        <taxon>Euteleostomi</taxon>
        <taxon>Mammalia</taxon>
        <taxon>Eutheria</taxon>
        <taxon>Euarchontoglires</taxon>
        <taxon>Primates</taxon>
        <taxon>Strepsirrhini</taxon>
        <taxon>Lemuriformes</taxon>
        <taxon>Cheirogaleidae</taxon>
        <taxon>Microcebus</taxon>
    </lineage>
</organism>
<keyword evidence="14" id="KW-0325">Glycoprotein</keyword>
<dbReference type="GO" id="GO:0035696">
    <property type="term" value="P:monocyte extravasation"/>
    <property type="evidence" value="ECO:0007669"/>
    <property type="project" value="Ensembl"/>
</dbReference>
<dbReference type="GO" id="GO:0007156">
    <property type="term" value="P:homophilic cell adhesion via plasma membrane adhesion molecules"/>
    <property type="evidence" value="ECO:0007669"/>
    <property type="project" value="Ensembl"/>
</dbReference>
<dbReference type="InterPro" id="IPR007110">
    <property type="entry name" value="Ig-like_dom"/>
</dbReference>
<evidence type="ECO:0000256" key="5">
    <source>
        <dbReference type="ARBA" id="ARBA00022553"/>
    </source>
</evidence>
<evidence type="ECO:0000256" key="12">
    <source>
        <dbReference type="ARBA" id="ARBA00023136"/>
    </source>
</evidence>
<comment type="subcellular location">
    <subcellularLocation>
        <location evidence="2">Cell junction</location>
    </subcellularLocation>
    <subcellularLocation>
        <location evidence="1">Cell membrane</location>
        <topology evidence="1">Single-pass type I membrane protein</topology>
    </subcellularLocation>
    <subcellularLocation>
        <location evidence="3">Membrane raft</location>
    </subcellularLocation>
</comment>
<dbReference type="InterPro" id="IPR013783">
    <property type="entry name" value="Ig-like_fold"/>
</dbReference>
<keyword evidence="6 17" id="KW-0812">Transmembrane</keyword>
<feature type="domain" description="Ig-like" evidence="19">
    <location>
        <begin position="499"/>
        <end position="590"/>
    </location>
</feature>
<dbReference type="GO" id="GO:0030485">
    <property type="term" value="C:smooth muscle contractile fiber"/>
    <property type="evidence" value="ECO:0007669"/>
    <property type="project" value="Ensembl"/>
</dbReference>
<protein>
    <recommendedName>
        <fullName evidence="16">Platelet endothelial cell adhesion molecule</fullName>
    </recommendedName>
</protein>
<dbReference type="GO" id="GO:0070830">
    <property type="term" value="P:bicellular tight junction assembly"/>
    <property type="evidence" value="ECO:0007669"/>
    <property type="project" value="Ensembl"/>
</dbReference>
<evidence type="ECO:0000259" key="19">
    <source>
        <dbReference type="PROSITE" id="PS50835"/>
    </source>
</evidence>
<dbReference type="PANTHER" id="PTHR11481">
    <property type="entry name" value="IMMUNOGLOBULIN FC RECEPTOR"/>
    <property type="match status" value="1"/>
</dbReference>
<dbReference type="GO" id="GO:0005730">
    <property type="term" value="C:nucleolus"/>
    <property type="evidence" value="ECO:0007669"/>
    <property type="project" value="Ensembl"/>
</dbReference>
<evidence type="ECO:0000256" key="11">
    <source>
        <dbReference type="ARBA" id="ARBA00022989"/>
    </source>
</evidence>
<evidence type="ECO:0000256" key="3">
    <source>
        <dbReference type="ARBA" id="ARBA00004285"/>
    </source>
</evidence>
<feature type="domain" description="Ig-like" evidence="19">
    <location>
        <begin position="326"/>
        <end position="403"/>
    </location>
</feature>
<accession>A0A8C5XMS1</accession>
<dbReference type="GO" id="GO:0042803">
    <property type="term" value="F:protein homodimerization activity"/>
    <property type="evidence" value="ECO:0007669"/>
    <property type="project" value="Ensembl"/>
</dbReference>
<dbReference type="EMBL" id="ABDC03020245">
    <property type="status" value="NOT_ANNOTATED_CDS"/>
    <property type="molecule type" value="Genomic_DNA"/>
</dbReference>
<evidence type="ECO:0000313" key="20">
    <source>
        <dbReference type="Ensembl" id="ENSMICP00000037851.2"/>
    </source>
</evidence>
<feature type="transmembrane region" description="Helical" evidence="17">
    <location>
        <begin position="603"/>
        <end position="624"/>
    </location>
</feature>
<gene>
    <name evidence="20" type="primary">PECAM1</name>
</gene>
<dbReference type="EMBL" id="ABDC03020246">
    <property type="status" value="NOT_ANNOTATED_CDS"/>
    <property type="molecule type" value="Genomic_DNA"/>
</dbReference>
<dbReference type="InterPro" id="IPR036179">
    <property type="entry name" value="Ig-like_dom_sf"/>
</dbReference>
<evidence type="ECO:0000256" key="4">
    <source>
        <dbReference type="ARBA" id="ARBA00022475"/>
    </source>
</evidence>
<dbReference type="GO" id="GO:0043542">
    <property type="term" value="P:endothelial cell migration"/>
    <property type="evidence" value="ECO:0007669"/>
    <property type="project" value="Ensembl"/>
</dbReference>
<dbReference type="FunFam" id="2.60.40.10:FF:001919">
    <property type="entry name" value="Platelet endothelial cell adhesion molecule"/>
    <property type="match status" value="1"/>
</dbReference>
<keyword evidence="7 18" id="KW-0732">Signal</keyword>
<dbReference type="GO" id="GO:0005654">
    <property type="term" value="C:nucleoplasm"/>
    <property type="evidence" value="ECO:0007669"/>
    <property type="project" value="Ensembl"/>
</dbReference>
<dbReference type="GO" id="GO:0045121">
    <property type="term" value="C:membrane raft"/>
    <property type="evidence" value="ECO:0007669"/>
    <property type="project" value="UniProtKB-SubCell"/>
</dbReference>
<reference evidence="20" key="3">
    <citation type="submission" date="2025-09" db="UniProtKB">
        <authorList>
            <consortium name="Ensembl"/>
        </authorList>
    </citation>
    <scope>IDENTIFICATION</scope>
</reference>
<dbReference type="GO" id="GO:0072011">
    <property type="term" value="P:glomerular endothelium development"/>
    <property type="evidence" value="ECO:0007669"/>
    <property type="project" value="Ensembl"/>
</dbReference>